<protein>
    <submittedName>
        <fullName evidence="3">Hook-length control protein FliK</fullName>
    </submittedName>
</protein>
<evidence type="ECO:0000313" key="3">
    <source>
        <dbReference type="EMBL" id="AWB11107.1"/>
    </source>
</evidence>
<dbReference type="EMBL" id="CP020921">
    <property type="protein sequence ID" value="AWB11107.1"/>
    <property type="molecule type" value="Genomic_DNA"/>
</dbReference>
<proteinExistence type="predicted"/>
<gene>
    <name evidence="3" type="ORF">TDSAC_1771</name>
</gene>
<dbReference type="Proteomes" id="UP000244792">
    <property type="component" value="Chromosome"/>
</dbReference>
<organism evidence="3 4">
    <name type="scientific">Thermodesulfobium acidiphilum</name>
    <dbReference type="NCBI Taxonomy" id="1794699"/>
    <lineage>
        <taxon>Bacteria</taxon>
        <taxon>Pseudomonadati</taxon>
        <taxon>Thermodesulfobiota</taxon>
        <taxon>Thermodesulfobiia</taxon>
        <taxon>Thermodesulfobiales</taxon>
        <taxon>Thermodesulfobiaceae</taxon>
        <taxon>Thermodesulfobium</taxon>
    </lineage>
</organism>
<evidence type="ECO:0000256" key="1">
    <source>
        <dbReference type="SAM" id="MobiDB-lite"/>
    </source>
</evidence>
<feature type="region of interest" description="Disordered" evidence="1">
    <location>
        <begin position="1"/>
        <end position="26"/>
    </location>
</feature>
<dbReference type="Pfam" id="PF02120">
    <property type="entry name" value="Flg_hook"/>
    <property type="match status" value="1"/>
</dbReference>
<dbReference type="OrthoDB" id="9818064at2"/>
<dbReference type="KEGG" id="taci:TDSAC_1771"/>
<dbReference type="RefSeq" id="WP_108310189.1">
    <property type="nucleotide sequence ID" value="NZ_CP020921.1"/>
</dbReference>
<accession>A0A2R4W2S2</accession>
<sequence length="549" mass="59122">MNSSPLANLPILQSGNSVPNPNQSSISQDEVFSSILEQLVSEFAQNEVNTAQSSQINIQTTNPKSQLQPGSESSDQSVSGQIQSSLVLIQMPNQMPVINLSGQIPVVLGLNLSQDQNSAQSALKDQTNKSNPTLTQPDIQILGPLQDAQIIPLQLADILNSSPVLSSQASNGAINIQNNSNVLSTIQTNTQSPFLLESQLTVPQAQSTSQSTLIQTANLTPSSQLAQNSTPFNLNSIQALQSSTNISQDNSGENDTTLINSSSLNTLSNLSQNLQTISDKSFSTSQLALNSQVFINQPNLSSSITGTLTSSQNLNQQAFNYQNQSVAQNISNTITSQILSNLSIPSSVNSQITVANLLSGQIASGFNQANSLSNSSENKLTDANEAISSNLLGPQLSIINNIVTPNQSMSYHSISLDAYQKIQNMMQDLRFNSPKDIEFLLEPPDLGKVKLNVSLDRATNSVNMTFFVVDDLAKHAILSNMQDFRQILQSNGFAPNNVNVYINSDQKDQGFNQNFSHVIYPLNNNNNVSLDTALITGIQSLKDGVDIRV</sequence>
<dbReference type="InterPro" id="IPR021136">
    <property type="entry name" value="Flagellar_hook_control-like_C"/>
</dbReference>
<keyword evidence="4" id="KW-1185">Reference proteome</keyword>
<dbReference type="AlphaFoldDB" id="A0A2R4W2S2"/>
<name>A0A2R4W2S2_THEAF</name>
<feature type="domain" description="Flagellar hook-length control protein-like C-terminal" evidence="2">
    <location>
        <begin position="433"/>
        <end position="508"/>
    </location>
</feature>
<dbReference type="Gene3D" id="3.30.750.140">
    <property type="match status" value="1"/>
</dbReference>
<evidence type="ECO:0000259" key="2">
    <source>
        <dbReference type="Pfam" id="PF02120"/>
    </source>
</evidence>
<reference evidence="3 4" key="1">
    <citation type="submission" date="2017-04" db="EMBL/GenBank/DDBJ databases">
        <title>Genomic insights into metabolism of Thermodesulfobium acidiphilum.</title>
        <authorList>
            <person name="Toshchakov S.V."/>
            <person name="Frolov E.N."/>
            <person name="Kublanov I.V."/>
            <person name="Samarov N.I."/>
            <person name="Novikov A."/>
            <person name="Lebedinsky A.V."/>
            <person name="Bonch-Osmolovskaya E.A."/>
            <person name="Chernyh N.A."/>
        </authorList>
    </citation>
    <scope>NUCLEOTIDE SEQUENCE [LARGE SCALE GENOMIC DNA]</scope>
    <source>
        <strain evidence="3 4">3127-1</strain>
    </source>
</reference>
<feature type="region of interest" description="Disordered" evidence="1">
    <location>
        <begin position="52"/>
        <end position="77"/>
    </location>
</feature>
<dbReference type="InterPro" id="IPR038610">
    <property type="entry name" value="FliK-like_C_sf"/>
</dbReference>
<evidence type="ECO:0000313" key="4">
    <source>
        <dbReference type="Proteomes" id="UP000244792"/>
    </source>
</evidence>